<dbReference type="SUPFAM" id="SSF50978">
    <property type="entry name" value="WD40 repeat-like"/>
    <property type="match status" value="1"/>
</dbReference>
<dbReference type="PROSITE" id="PS50082">
    <property type="entry name" value="WD_REPEATS_2"/>
    <property type="match status" value="1"/>
</dbReference>
<dbReference type="PROSITE" id="PS50294">
    <property type="entry name" value="WD_REPEATS_REGION"/>
    <property type="match status" value="1"/>
</dbReference>
<reference evidence="10" key="1">
    <citation type="journal article" date="2023" name="Insect Mol. Biol.">
        <title>Genome sequencing provides insights into the evolution of gene families encoding plant cell wall-degrading enzymes in longhorned beetles.</title>
        <authorList>
            <person name="Shin N.R."/>
            <person name="Okamura Y."/>
            <person name="Kirsch R."/>
            <person name="Pauchet Y."/>
        </authorList>
    </citation>
    <scope>NUCLEOTIDE SEQUENCE</scope>
    <source>
        <strain evidence="10">MMC_N1</strain>
    </source>
</reference>
<dbReference type="Pfam" id="PF06957">
    <property type="entry name" value="COPI_C"/>
    <property type="match status" value="1"/>
</dbReference>
<proteinExistence type="inferred from homology"/>
<dbReference type="InterPro" id="IPR036322">
    <property type="entry name" value="WD40_repeat_dom_sf"/>
</dbReference>
<organism evidence="10 11">
    <name type="scientific">Molorchus minor</name>
    <dbReference type="NCBI Taxonomy" id="1323400"/>
    <lineage>
        <taxon>Eukaryota</taxon>
        <taxon>Metazoa</taxon>
        <taxon>Ecdysozoa</taxon>
        <taxon>Arthropoda</taxon>
        <taxon>Hexapoda</taxon>
        <taxon>Insecta</taxon>
        <taxon>Pterygota</taxon>
        <taxon>Neoptera</taxon>
        <taxon>Endopterygota</taxon>
        <taxon>Coleoptera</taxon>
        <taxon>Polyphaga</taxon>
        <taxon>Cucujiformia</taxon>
        <taxon>Chrysomeloidea</taxon>
        <taxon>Cerambycidae</taxon>
        <taxon>Lamiinae</taxon>
        <taxon>Monochamini</taxon>
        <taxon>Molorchus</taxon>
    </lineage>
</organism>
<dbReference type="InterPro" id="IPR001752">
    <property type="entry name" value="Kinesin_motor_dom"/>
</dbReference>
<dbReference type="EMBL" id="JAPWTJ010000059">
    <property type="protein sequence ID" value="KAJ8983811.1"/>
    <property type="molecule type" value="Genomic_DNA"/>
</dbReference>
<evidence type="ECO:0000313" key="11">
    <source>
        <dbReference type="Proteomes" id="UP001162164"/>
    </source>
</evidence>
<feature type="repeat" description="WD" evidence="6">
    <location>
        <begin position="12"/>
        <end position="53"/>
    </location>
</feature>
<evidence type="ECO:0000313" key="10">
    <source>
        <dbReference type="EMBL" id="KAJ8983811.1"/>
    </source>
</evidence>
<dbReference type="PROSITE" id="PS50067">
    <property type="entry name" value="KINESIN_MOTOR_2"/>
    <property type="match status" value="1"/>
</dbReference>
<evidence type="ECO:0000256" key="3">
    <source>
        <dbReference type="ARBA" id="ARBA00022741"/>
    </source>
</evidence>
<keyword evidence="4 7" id="KW-0067">ATP-binding</keyword>
<dbReference type="InterPro" id="IPR015943">
    <property type="entry name" value="WD40/YVTN_repeat-like_dom_sf"/>
</dbReference>
<dbReference type="InterPro" id="IPR010714">
    <property type="entry name" value="Coatomer_asu_C"/>
</dbReference>
<dbReference type="SMART" id="SM00129">
    <property type="entry name" value="KISc"/>
    <property type="match status" value="1"/>
</dbReference>
<keyword evidence="6" id="KW-0853">WD repeat</keyword>
<dbReference type="Pfam" id="PF04053">
    <property type="entry name" value="B-prop_COPA_B_2nd"/>
    <property type="match status" value="1"/>
</dbReference>
<dbReference type="PANTHER" id="PTHR24115">
    <property type="entry name" value="KINESIN-RELATED"/>
    <property type="match status" value="1"/>
</dbReference>
<dbReference type="CDD" id="cd22948">
    <property type="entry name" value="Coatomer_WDAD_alpha"/>
    <property type="match status" value="1"/>
</dbReference>
<comment type="caution">
    <text evidence="10">The sequence shown here is derived from an EMBL/GenBank/DDBJ whole genome shotgun (WGS) entry which is preliminary data.</text>
</comment>
<evidence type="ECO:0000256" key="8">
    <source>
        <dbReference type="SAM" id="MobiDB-lite"/>
    </source>
</evidence>
<keyword evidence="3 7" id="KW-0547">Nucleotide-binding</keyword>
<evidence type="ECO:0000256" key="5">
    <source>
        <dbReference type="ARBA" id="ARBA00023212"/>
    </source>
</evidence>
<dbReference type="InterPro" id="IPR056176">
    <property type="entry name" value="TPR_COPA_B"/>
</dbReference>
<keyword evidence="5" id="KW-0206">Cytoskeleton</keyword>
<keyword evidence="5" id="KW-0963">Cytoplasm</keyword>
<dbReference type="Gene3D" id="3.40.850.10">
    <property type="entry name" value="Kinesin motor domain"/>
    <property type="match status" value="1"/>
</dbReference>
<evidence type="ECO:0000259" key="9">
    <source>
        <dbReference type="PROSITE" id="PS50067"/>
    </source>
</evidence>
<comment type="subcellular location">
    <subcellularLocation>
        <location evidence="1">Cytoplasm</location>
        <location evidence="1">Cytoskeleton</location>
    </subcellularLocation>
    <subcellularLocation>
        <location evidence="2">Golgi apparatus membrane</location>
        <topology evidence="2">Peripheral membrane protein</topology>
        <orientation evidence="2">Cytoplasmic side</orientation>
    </subcellularLocation>
</comment>
<keyword evidence="7" id="KW-0505">Motor protein</keyword>
<evidence type="ECO:0000256" key="7">
    <source>
        <dbReference type="PROSITE-ProRule" id="PRU00283"/>
    </source>
</evidence>
<comment type="similarity">
    <text evidence="7">Belongs to the TRAFAC class myosin-kinesin ATPase superfamily. Kinesin family.</text>
</comment>
<dbReference type="InterPro" id="IPR027640">
    <property type="entry name" value="Kinesin-like_fam"/>
</dbReference>
<sequence>MNDSKAWEVDTCRGHYNNVSCVLFHPRQELILSNSEDKSIRVWDMTKRTCLHTFRREHERFWVMTSHPTLNLFAAGHDTGMVIFKLERERPAYTVHGNLLYYVKERFLRKLDFTTSKDVPVIQIRGGGKIPVFRMSFNPAENAVLLSTRTSNLDNSTYDLYTIPKDQDREDHVPEVESKRSSGLTALWVARNRFAVLDRTHQLVIKNLKNEVTKKVQTPTCDEVFYAGTGMLLLRDAEHVTLFDVQQKRTLAQVKISKCRYVVWSTDMAYIALLSKHNVTICNRKLDVLCSIHENTRVKSGAWDDSGVFIYTTSNHIKYTLINGDHGIIRTLDLPIYITRVKGSQVFCLDREVKPRILTIDPTEYKFKLALINRKYEEVLYMVRNARLVGQSIISYLQQKGYPEVALHFVKDDKTRFTLALECGNIEIALEAAKALNDKACWDQLAQAALWQGNHQVVEMCYQRTKSFEKLSFLYLITGNLEKLRKMMKIAEIRKARSSQYHGALLLGDLEERVKILKASNQLSLAYLTAATHGMKEEAEQLKEQIGDEKKLPDVDPNAKFLKPPPPIQQSGIQLATIDYTGVEEAGWGDDDELEPDAEERQVEAAGEGEAGWDVEDADLEIPDLGPAHGSETTDSYIHLPTNGPSPQLNWTKNSQLPADHIAAGSFESACRLLNAQLGVVNFKPYESLLMNIYNSSRTVLTWQQNLPPSFNYPLRNWKEANPKTGLPAVGVKLNDLVARLQVCYQLTTGGKFTEAIEKFQSLLLLVTLLIVDTKQEIAEAQQLLRICSEYICGLQMETLRKTLPKTSIEEQKRQCEMAAYFTHCKLQPIHQILTLRTALNMFFKLKNYKTAASFAKRLLELGPRPEVAQQARKILQACDSNLTDELQLSYDEHNPFNLCSHSYTPIYRGKAEEKCPLCGTSYLPQYKGCLCNVCGIAEIGRDSIGLRINMQWDYLKLDGSTVYMRHLQELAKGKENCQSPTFWEFETDGIFLNNQQNSIYSQVIDGVLNRLVEGNNAIILSFGQTKSGKTVTVGGLQLSEEDFGITPRAIYDLFQLKSELPRNIKMSIEISITEFSNTTAADLLKDYPYSMMVYHSREATKIKVRSEYEALKLLYKGEGRKIFSETNQYLSNLCTSVVTFHITTTNTEFTSPRKTCSRLHIIDMAGVDTVGNTSSTFKKPPEIGRANLIKTNFEQFVLCLKKNIPAEIRLKQRTNPLMYFLGSDLSNETIFRFIGHIKNQNENVMITISMLRFGHMVRGLKPKHKEIIHEVDDDTKIEEVEKEKLHDSILLNQDLTQTMNQDRANHLQRIIQEYLRDNINEITVLNVADASQVFRIFKEMCNACEAERSRLCEEALELSKLKQGSKTSSKSSLKVIIFTYM</sequence>
<dbReference type="Gene3D" id="2.130.10.10">
    <property type="entry name" value="YVTN repeat-like/Quinoprotein amine dehydrogenase"/>
    <property type="match status" value="1"/>
</dbReference>
<dbReference type="SUPFAM" id="SSF52540">
    <property type="entry name" value="P-loop containing nucleoside triphosphate hydrolases"/>
    <property type="match status" value="1"/>
</dbReference>
<name>A0ABQ9JZR1_9CUCU</name>
<dbReference type="PANTHER" id="PTHR24115:SF191">
    <property type="entry name" value="KINESIN-LIKE PROTEIN KIF9"/>
    <property type="match status" value="1"/>
</dbReference>
<dbReference type="Pfam" id="PF00225">
    <property type="entry name" value="Kinesin"/>
    <property type="match status" value="1"/>
</dbReference>
<keyword evidence="11" id="KW-1185">Reference proteome</keyword>
<dbReference type="InterPro" id="IPR036961">
    <property type="entry name" value="Kinesin_motor_dom_sf"/>
</dbReference>
<gene>
    <name evidence="10" type="ORF">NQ317_008937</name>
</gene>
<dbReference type="SMART" id="SM00320">
    <property type="entry name" value="WD40"/>
    <property type="match status" value="2"/>
</dbReference>
<evidence type="ECO:0000256" key="6">
    <source>
        <dbReference type="PROSITE-ProRule" id="PRU00221"/>
    </source>
</evidence>
<dbReference type="Proteomes" id="UP001162164">
    <property type="component" value="Unassembled WGS sequence"/>
</dbReference>
<protein>
    <recommendedName>
        <fullName evidence="9">Kinesin motor domain-containing protein</fullName>
    </recommendedName>
</protein>
<feature type="compositionally biased region" description="Acidic residues" evidence="8">
    <location>
        <begin position="587"/>
        <end position="598"/>
    </location>
</feature>
<evidence type="ECO:0000256" key="2">
    <source>
        <dbReference type="ARBA" id="ARBA00004255"/>
    </source>
</evidence>
<feature type="binding site" evidence="7">
    <location>
        <begin position="1024"/>
        <end position="1031"/>
    </location>
    <ligand>
        <name>ATP</name>
        <dbReference type="ChEBI" id="CHEBI:30616"/>
    </ligand>
</feature>
<feature type="domain" description="Kinesin motor" evidence="9">
    <location>
        <begin position="960"/>
        <end position="1167"/>
    </location>
</feature>
<dbReference type="InterPro" id="IPR001680">
    <property type="entry name" value="WD40_rpt"/>
</dbReference>
<evidence type="ECO:0000256" key="4">
    <source>
        <dbReference type="ARBA" id="ARBA00022840"/>
    </source>
</evidence>
<dbReference type="InterPro" id="IPR027417">
    <property type="entry name" value="P-loop_NTPase"/>
</dbReference>
<dbReference type="InterPro" id="IPR047312">
    <property type="entry name" value="Coatomer_alpha_WD-assoc_reg"/>
</dbReference>
<dbReference type="Pfam" id="PF23953">
    <property type="entry name" value="TPR_COPA_B"/>
    <property type="match status" value="1"/>
</dbReference>
<accession>A0ABQ9JZR1</accession>
<dbReference type="Gene3D" id="1.25.40.470">
    <property type="match status" value="1"/>
</dbReference>
<dbReference type="InterPro" id="IPR006692">
    <property type="entry name" value="Beta-prop_COPA/B_2nd"/>
</dbReference>
<feature type="region of interest" description="Disordered" evidence="8">
    <location>
        <begin position="586"/>
        <end position="609"/>
    </location>
</feature>
<dbReference type="PRINTS" id="PR00380">
    <property type="entry name" value="KINESINHEAVY"/>
</dbReference>
<dbReference type="Pfam" id="PF00400">
    <property type="entry name" value="WD40"/>
    <property type="match status" value="1"/>
</dbReference>
<evidence type="ECO:0000256" key="1">
    <source>
        <dbReference type="ARBA" id="ARBA00004245"/>
    </source>
</evidence>